<dbReference type="GO" id="GO:0006012">
    <property type="term" value="P:galactose metabolic process"/>
    <property type="evidence" value="ECO:0007669"/>
    <property type="project" value="UniProtKB-UniRule"/>
</dbReference>
<evidence type="ECO:0000256" key="11">
    <source>
        <dbReference type="HAMAP-Rule" id="MF_00246"/>
    </source>
</evidence>
<dbReference type="InterPro" id="IPR020568">
    <property type="entry name" value="Ribosomal_Su5_D2-typ_SF"/>
</dbReference>
<dbReference type="InterPro" id="IPR019741">
    <property type="entry name" value="Galactokinase_CS"/>
</dbReference>
<gene>
    <name evidence="11 16" type="primary">galK</name>
    <name evidence="16" type="ORF">HS960_21845</name>
</gene>
<dbReference type="InterPro" id="IPR014721">
    <property type="entry name" value="Ribsml_uS5_D2-typ_fold_subgr"/>
</dbReference>
<evidence type="ECO:0000256" key="1">
    <source>
        <dbReference type="ARBA" id="ARBA00006566"/>
    </source>
</evidence>
<evidence type="ECO:0000256" key="3">
    <source>
        <dbReference type="ARBA" id="ARBA00022679"/>
    </source>
</evidence>
<dbReference type="PIRSF" id="PIRSF000530">
    <property type="entry name" value="Galactokinase"/>
    <property type="match status" value="1"/>
</dbReference>
<comment type="caution">
    <text evidence="11">Lacks conserved residue(s) required for the propagation of feature annotation.</text>
</comment>
<proteinExistence type="inferred from homology"/>
<dbReference type="PRINTS" id="PR00473">
    <property type="entry name" value="GALCTOKINASE"/>
</dbReference>
<keyword evidence="4 11" id="KW-0479">Metal-binding</keyword>
<comment type="pathway">
    <text evidence="11">Carbohydrate metabolism; galactose metabolism.</text>
</comment>
<protein>
    <recommendedName>
        <fullName evidence="11 12">Galactokinase</fullName>
        <ecNumber evidence="11 12">2.7.1.6</ecNumber>
    </recommendedName>
    <alternativeName>
        <fullName evidence="11">Galactose kinase</fullName>
    </alternativeName>
</protein>
<evidence type="ECO:0000259" key="15">
    <source>
        <dbReference type="Pfam" id="PF10509"/>
    </source>
</evidence>
<dbReference type="GO" id="GO:0005524">
    <property type="term" value="F:ATP binding"/>
    <property type="evidence" value="ECO:0007669"/>
    <property type="project" value="UniProtKB-UniRule"/>
</dbReference>
<name>A0A7G5E809_9SPHI</name>
<dbReference type="SUPFAM" id="SSF54211">
    <property type="entry name" value="Ribosomal protein S5 domain 2-like"/>
    <property type="match status" value="1"/>
</dbReference>
<evidence type="ECO:0000256" key="2">
    <source>
        <dbReference type="ARBA" id="ARBA00022490"/>
    </source>
</evidence>
<evidence type="ECO:0000256" key="8">
    <source>
        <dbReference type="ARBA" id="ARBA00022842"/>
    </source>
</evidence>
<feature type="binding site" evidence="11">
    <location>
        <begin position="120"/>
        <end position="126"/>
    </location>
    <ligand>
        <name>ATP</name>
        <dbReference type="ChEBI" id="CHEBI:30616"/>
    </ligand>
</feature>
<organism evidence="16 17">
    <name type="scientific">Sphingobacterium paramultivorum</name>
    <dbReference type="NCBI Taxonomy" id="2886510"/>
    <lineage>
        <taxon>Bacteria</taxon>
        <taxon>Pseudomonadati</taxon>
        <taxon>Bacteroidota</taxon>
        <taxon>Sphingobacteriia</taxon>
        <taxon>Sphingobacteriales</taxon>
        <taxon>Sphingobacteriaceae</taxon>
        <taxon>Sphingobacterium</taxon>
    </lineage>
</organism>
<feature type="domain" description="Galactokinase N-terminal" evidence="15">
    <location>
        <begin position="9"/>
        <end position="57"/>
    </location>
</feature>
<dbReference type="UniPathway" id="UPA00214"/>
<dbReference type="Pfam" id="PF10509">
    <property type="entry name" value="GalKase_gal_bdg"/>
    <property type="match status" value="1"/>
</dbReference>
<keyword evidence="5 11" id="KW-0547">Nucleotide-binding</keyword>
<dbReference type="EMBL" id="CP058555">
    <property type="protein sequence ID" value="QMV70134.1"/>
    <property type="molecule type" value="Genomic_DNA"/>
</dbReference>
<keyword evidence="3 11" id="KW-0808">Transferase</keyword>
<dbReference type="InterPro" id="IPR019539">
    <property type="entry name" value="GalKase_N"/>
</dbReference>
<evidence type="ECO:0000256" key="5">
    <source>
        <dbReference type="ARBA" id="ARBA00022741"/>
    </source>
</evidence>
<sequence>MITKDTIVNKFKELYQEEPLVVTSPGRINIIGEHTDYNDGFVLPAAIDKAIYVAVSKRSDDNIVLYAEDYKERHEVKLADIAISEKHWPNYILGVVDQYQKRGATLGGFNLYIDGDVPLGAGLSSSAAVECAVTLALSELFDLQVERLEIPQIAQKAEHTYAGVMCGIMDQFASAFGKEKNVIKLDCRTLGFEYVPLDLKGYEVVLLNTNVKHSLASTAYNTRREQCEQASAWVQEKYPEVKNLRDVTIAMLDELVKDKDADIYAKASFVVRENERVEKSCDALRSGDVVQLGQYIFQSHEGLSKVYEVSCPELDYLVDYVKQFPEVIGARMMGGGFGGCTINIIKEGVLPSILPTLEKEYKQKFDKELSVIQVRIADGTRVLS</sequence>
<dbReference type="Pfam" id="PF08544">
    <property type="entry name" value="GHMP_kinases_C"/>
    <property type="match status" value="1"/>
</dbReference>
<evidence type="ECO:0000256" key="6">
    <source>
        <dbReference type="ARBA" id="ARBA00022777"/>
    </source>
</evidence>
<dbReference type="EC" id="2.7.1.6" evidence="11 12"/>
<dbReference type="InterPro" id="IPR036554">
    <property type="entry name" value="GHMP_kinase_C_sf"/>
</dbReference>
<dbReference type="NCBIfam" id="TIGR00131">
    <property type="entry name" value="gal_kin"/>
    <property type="match status" value="1"/>
</dbReference>
<dbReference type="PROSITE" id="PS00106">
    <property type="entry name" value="GALACTOKINASE"/>
    <property type="match status" value="1"/>
</dbReference>
<dbReference type="InterPro" id="IPR006206">
    <property type="entry name" value="Mevalonate/galactokinase"/>
</dbReference>
<evidence type="ECO:0000259" key="13">
    <source>
        <dbReference type="Pfam" id="PF00288"/>
    </source>
</evidence>
<dbReference type="AlphaFoldDB" id="A0A7G5E809"/>
<evidence type="ECO:0000313" key="17">
    <source>
        <dbReference type="Proteomes" id="UP000515450"/>
    </source>
</evidence>
<feature type="active site" description="Proton acceptor" evidence="11">
    <location>
        <position position="170"/>
    </location>
</feature>
<feature type="domain" description="GHMP kinase N-terminal" evidence="13">
    <location>
        <begin position="90"/>
        <end position="178"/>
    </location>
</feature>
<feature type="binding site" evidence="11">
    <location>
        <position position="126"/>
    </location>
    <ligand>
        <name>Mg(2+)</name>
        <dbReference type="ChEBI" id="CHEBI:18420"/>
    </ligand>
</feature>
<keyword evidence="7 11" id="KW-0067">ATP-binding</keyword>
<comment type="catalytic activity">
    <reaction evidence="11">
        <text>alpha-D-galactose + ATP = alpha-D-galactose 1-phosphate + ADP + H(+)</text>
        <dbReference type="Rhea" id="RHEA:13553"/>
        <dbReference type="ChEBI" id="CHEBI:15378"/>
        <dbReference type="ChEBI" id="CHEBI:28061"/>
        <dbReference type="ChEBI" id="CHEBI:30616"/>
        <dbReference type="ChEBI" id="CHEBI:58336"/>
        <dbReference type="ChEBI" id="CHEBI:456216"/>
        <dbReference type="EC" id="2.7.1.6"/>
    </reaction>
</comment>
<dbReference type="PANTHER" id="PTHR10457:SF7">
    <property type="entry name" value="GALACTOKINASE-RELATED"/>
    <property type="match status" value="1"/>
</dbReference>
<dbReference type="Pfam" id="PF00288">
    <property type="entry name" value="GHMP_kinases_N"/>
    <property type="match status" value="1"/>
</dbReference>
<dbReference type="InterPro" id="IPR006203">
    <property type="entry name" value="GHMP_knse_ATP-bd_CS"/>
</dbReference>
<accession>A0A7G5E809</accession>
<keyword evidence="6 11" id="KW-0418">Kinase</keyword>
<evidence type="ECO:0000256" key="7">
    <source>
        <dbReference type="ARBA" id="ARBA00022840"/>
    </source>
</evidence>
<feature type="domain" description="GHMP kinase C-terminal" evidence="14">
    <location>
        <begin position="283"/>
        <end position="347"/>
    </location>
</feature>
<dbReference type="SUPFAM" id="SSF55060">
    <property type="entry name" value="GHMP Kinase, C-terminal domain"/>
    <property type="match status" value="1"/>
</dbReference>
<dbReference type="GO" id="GO:0004335">
    <property type="term" value="F:galactokinase activity"/>
    <property type="evidence" value="ECO:0007669"/>
    <property type="project" value="UniProtKB-UniRule"/>
</dbReference>
<comment type="subcellular location">
    <subcellularLocation>
        <location evidence="11">Cytoplasm</location>
    </subcellularLocation>
</comment>
<feature type="binding site" evidence="11">
    <location>
        <position position="220"/>
    </location>
    <ligand>
        <name>substrate</name>
    </ligand>
</feature>
<evidence type="ECO:0000256" key="10">
    <source>
        <dbReference type="ARBA" id="ARBA00023277"/>
    </source>
</evidence>
<keyword evidence="10 11" id="KW-0119">Carbohydrate metabolism</keyword>
<dbReference type="InterPro" id="IPR006204">
    <property type="entry name" value="GHMP_kinase_N_dom"/>
</dbReference>
<dbReference type="Gene3D" id="3.30.230.10">
    <property type="match status" value="1"/>
</dbReference>
<dbReference type="InterPro" id="IPR000705">
    <property type="entry name" value="Galactokinase"/>
</dbReference>
<feature type="binding site" evidence="11">
    <location>
        <position position="158"/>
    </location>
    <ligand>
        <name>Mg(2+)</name>
        <dbReference type="ChEBI" id="CHEBI:18420"/>
    </ligand>
</feature>
<dbReference type="PROSITE" id="PS00627">
    <property type="entry name" value="GHMP_KINASES_ATP"/>
    <property type="match status" value="1"/>
</dbReference>
<dbReference type="GO" id="GO:0005829">
    <property type="term" value="C:cytosol"/>
    <property type="evidence" value="ECO:0007669"/>
    <property type="project" value="TreeGrafter"/>
</dbReference>
<dbReference type="GO" id="GO:0000287">
    <property type="term" value="F:magnesium ion binding"/>
    <property type="evidence" value="ECO:0007669"/>
    <property type="project" value="UniProtKB-UniRule"/>
</dbReference>
<dbReference type="Gene3D" id="3.30.70.890">
    <property type="entry name" value="GHMP kinase, C-terminal domain"/>
    <property type="match status" value="1"/>
</dbReference>
<evidence type="ECO:0000256" key="12">
    <source>
        <dbReference type="NCBIfam" id="TIGR00131"/>
    </source>
</evidence>
<dbReference type="InterPro" id="IPR022963">
    <property type="entry name" value="Galactokinase_bac"/>
</dbReference>
<evidence type="ECO:0000313" key="16">
    <source>
        <dbReference type="EMBL" id="QMV70134.1"/>
    </source>
</evidence>
<reference evidence="16 17" key="1">
    <citation type="journal article" date="2020" name="G3 (Bethesda)">
        <title>CeMbio - The Caenorhabditis elegans Microbiome Resource.</title>
        <authorList>
            <person name="Dirksen P."/>
            <person name="Assie A."/>
            <person name="Zimmermann J."/>
            <person name="Zhang F."/>
            <person name="Tietje A.M."/>
            <person name="Marsh S.A."/>
            <person name="Felix M.A."/>
            <person name="Shapira M."/>
            <person name="Kaleta C."/>
            <person name="Schulenburg H."/>
            <person name="Samuel B."/>
        </authorList>
    </citation>
    <scope>NUCLEOTIDE SEQUENCE [LARGE SCALE GENOMIC DNA]</scope>
    <source>
        <strain evidence="16 17">BIGb0170</strain>
    </source>
</reference>
<dbReference type="RefSeq" id="WP_182330624.1">
    <property type="nucleotide sequence ID" value="NZ_CP058555.1"/>
</dbReference>
<dbReference type="FunFam" id="3.30.70.890:FF:000001">
    <property type="entry name" value="Galactokinase"/>
    <property type="match status" value="1"/>
</dbReference>
<comment type="similarity">
    <text evidence="1 11">Belongs to the GHMP kinase family. GalK subfamily.</text>
</comment>
<feature type="binding site" evidence="11">
    <location>
        <begin position="33"/>
        <end position="36"/>
    </location>
    <ligand>
        <name>substrate</name>
    </ligand>
</feature>
<dbReference type="PRINTS" id="PR00959">
    <property type="entry name" value="MEVGALKINASE"/>
</dbReference>
<dbReference type="HAMAP" id="MF_00246">
    <property type="entry name" value="Galactokinase"/>
    <property type="match status" value="1"/>
</dbReference>
<evidence type="ECO:0000256" key="4">
    <source>
        <dbReference type="ARBA" id="ARBA00022723"/>
    </source>
</evidence>
<comment type="function">
    <text evidence="11">Catalyzes the transfer of the gamma-phosphate of ATP to D-galactose to form alpha-D-galactose-1-phosphate (Gal-1-P).</text>
</comment>
<keyword evidence="8 11" id="KW-0460">Magnesium</keyword>
<dbReference type="Proteomes" id="UP000515450">
    <property type="component" value="Chromosome"/>
</dbReference>
<dbReference type="InterPro" id="IPR013750">
    <property type="entry name" value="GHMP_kinase_C_dom"/>
</dbReference>
<keyword evidence="9 11" id="KW-0299">Galactose metabolism</keyword>
<dbReference type="PANTHER" id="PTHR10457">
    <property type="entry name" value="MEVALONATE KINASE/GALACTOKINASE"/>
    <property type="match status" value="1"/>
</dbReference>
<feature type="site" description="Transition state stabilizer" evidence="11">
    <location>
        <position position="27"/>
    </location>
</feature>
<evidence type="ECO:0000259" key="14">
    <source>
        <dbReference type="Pfam" id="PF08544"/>
    </source>
</evidence>
<dbReference type="FunFam" id="3.30.230.10:FF:000017">
    <property type="entry name" value="Galactokinase"/>
    <property type="match status" value="1"/>
</dbReference>
<keyword evidence="17" id="KW-1185">Reference proteome</keyword>
<evidence type="ECO:0000256" key="9">
    <source>
        <dbReference type="ARBA" id="ARBA00023144"/>
    </source>
</evidence>
<keyword evidence="2 11" id="KW-0963">Cytoplasm</keyword>